<evidence type="ECO:0000313" key="4">
    <source>
        <dbReference type="EMBL" id="ORY52219.1"/>
    </source>
</evidence>
<evidence type="ECO:0000313" key="5">
    <source>
        <dbReference type="Proteomes" id="UP000193920"/>
    </source>
</evidence>
<keyword evidence="1" id="KW-0677">Repeat</keyword>
<dbReference type="Gene3D" id="1.25.40.20">
    <property type="entry name" value="Ankyrin repeat-containing domain"/>
    <property type="match status" value="5"/>
</dbReference>
<keyword evidence="2 3" id="KW-0040">ANK repeat</keyword>
<sequence length="983" mass="114960">MTNNFEPRILLNNLITKKNITEFESYIKENASRLKELNNEHFDILIFSIEVGASLETLKFIINEGSYNTLNYTIVEQENNNVQRLTYGNVKTPLLAAISSENFEVANLLIKHKADINYRITDFNDNVMNIISYLCTYHFLNYKKLNYILNHGFNIKSVTTNLITDIIKYKKEIKNDLLESIFHHYVFDTDFILSLLHTYKNQRVLSNDQLNYMITKEKSKIEINNIMYDYALKNSYYKNNDALYILFVYDSNKESKIFERVQQYHIIEIAIEKNDYYLVKKILNYISWDKVQHIDFESIIIKAIEGEKYDIVKLLIEFLQKQPSFDFNTLNFEEILLVANQTRNKNNGNTNIKIIQFLMKTLLSHSPLNITQNITLENILFMASFHGNMDNLKLLIRHSLNSKSIDFSSIKYNGLEESRQYIKKNRISIINLYIENVISTLLNNENQLNDALIQKWLVPYLTSILNIAVKLGNIKVIKNILENETLSSFVNINAEDNNKDYPLKVAFYSKNEEIFDYLLTKGADYNKEYTESVSLLKYAIQNRNYLSLKYLLKRSINVEEKDVINYRYPFPLMKAICHNEYNEVYSILIKNNYRLDGYSYMSMTIDYSKCPFTPLILSYLLNHESIFKLLIQYSNINDLDFYGYSLLHYAIIKEDLQTINYLINREANVNYKENTLKYGHSALDIAIAIGNKDIFFAILSSKNILFNIRNNRGDLPLSTIIMSNNFTTEDKKEMIKSIIEKGSYINNFVDVNIPLKNAIQKNYLPLVELLVDNGANTNYIYEKDEGRTPLVYAVEAKSLPMVKYLVGKGADVNYVLPKEHDYIKETVLLRSIEIGELNVFEYLLEKNAAISFDNEYENYYLIQTIDKSGKTDIFEYLVKHDLNCFSSNIIKSIISLNQLDLLKILLSQSFNHNINRKDKNGDTPLAFAIQYSNEYLMDYLIHWGADVHSKNNKGESIFDISYKYSYKLRGQTIYKKIKSILSN</sequence>
<dbReference type="PANTHER" id="PTHR24198:SF165">
    <property type="entry name" value="ANKYRIN REPEAT-CONTAINING PROTEIN-RELATED"/>
    <property type="match status" value="1"/>
</dbReference>
<dbReference type="InterPro" id="IPR002110">
    <property type="entry name" value="Ankyrin_rpt"/>
</dbReference>
<feature type="repeat" description="ANK" evidence="3">
    <location>
        <begin position="89"/>
        <end position="121"/>
    </location>
</feature>
<dbReference type="Pfam" id="PF00023">
    <property type="entry name" value="Ank"/>
    <property type="match status" value="1"/>
</dbReference>
<dbReference type="SMART" id="SM00248">
    <property type="entry name" value="ANK"/>
    <property type="match status" value="18"/>
</dbReference>
<feature type="repeat" description="ANK" evidence="3">
    <location>
        <begin position="920"/>
        <end position="952"/>
    </location>
</feature>
<keyword evidence="5" id="KW-1185">Reference proteome</keyword>
<dbReference type="AlphaFoldDB" id="A0A1Y2CYW2"/>
<dbReference type="PROSITE" id="PS50088">
    <property type="entry name" value="ANK_REPEAT"/>
    <property type="match status" value="4"/>
</dbReference>
<dbReference type="PROSITE" id="PS50297">
    <property type="entry name" value="ANK_REP_REGION"/>
    <property type="match status" value="3"/>
</dbReference>
<dbReference type="InterPro" id="IPR036770">
    <property type="entry name" value="Ankyrin_rpt-contain_sf"/>
</dbReference>
<dbReference type="Proteomes" id="UP000193920">
    <property type="component" value="Unassembled WGS sequence"/>
</dbReference>
<proteinExistence type="predicted"/>
<dbReference type="SUPFAM" id="SSF48403">
    <property type="entry name" value="Ankyrin repeat"/>
    <property type="match status" value="3"/>
</dbReference>
<dbReference type="Pfam" id="PF12796">
    <property type="entry name" value="Ank_2"/>
    <property type="match status" value="4"/>
</dbReference>
<protein>
    <submittedName>
        <fullName evidence="4">Ankyrin</fullName>
    </submittedName>
</protein>
<evidence type="ECO:0000256" key="3">
    <source>
        <dbReference type="PROSITE-ProRule" id="PRU00023"/>
    </source>
</evidence>
<feature type="repeat" description="ANK" evidence="3">
    <location>
        <begin position="785"/>
        <end position="813"/>
    </location>
</feature>
<name>A0A1Y2CYW2_9FUNG</name>
<dbReference type="OrthoDB" id="296285at2759"/>
<evidence type="ECO:0000256" key="2">
    <source>
        <dbReference type="ARBA" id="ARBA00023043"/>
    </source>
</evidence>
<comment type="caution">
    <text evidence="4">The sequence shown here is derived from an EMBL/GenBank/DDBJ whole genome shotgun (WGS) entry which is preliminary data.</text>
</comment>
<organism evidence="4 5">
    <name type="scientific">Neocallimastix californiae</name>
    <dbReference type="NCBI Taxonomy" id="1754190"/>
    <lineage>
        <taxon>Eukaryota</taxon>
        <taxon>Fungi</taxon>
        <taxon>Fungi incertae sedis</taxon>
        <taxon>Chytridiomycota</taxon>
        <taxon>Chytridiomycota incertae sedis</taxon>
        <taxon>Neocallimastigomycetes</taxon>
        <taxon>Neocallimastigales</taxon>
        <taxon>Neocallimastigaceae</taxon>
        <taxon>Neocallimastix</taxon>
    </lineage>
</organism>
<accession>A0A1Y2CYW2</accession>
<reference evidence="4 5" key="1">
    <citation type="submission" date="2016-08" db="EMBL/GenBank/DDBJ databases">
        <title>A Parts List for Fungal Cellulosomes Revealed by Comparative Genomics.</title>
        <authorList>
            <consortium name="DOE Joint Genome Institute"/>
            <person name="Haitjema C.H."/>
            <person name="Gilmore S.P."/>
            <person name="Henske J.K."/>
            <person name="Solomon K.V."/>
            <person name="De Groot R."/>
            <person name="Kuo A."/>
            <person name="Mondo S.J."/>
            <person name="Salamov A.A."/>
            <person name="Labutti K."/>
            <person name="Zhao Z."/>
            <person name="Chiniquy J."/>
            <person name="Barry K."/>
            <person name="Brewer H.M."/>
            <person name="Purvine S.O."/>
            <person name="Wright A.T."/>
            <person name="Boxma B."/>
            <person name="Van Alen T."/>
            <person name="Hackstein J.H."/>
            <person name="Baker S.E."/>
            <person name="Grigoriev I.V."/>
            <person name="O'Malley M.A."/>
        </authorList>
    </citation>
    <scope>NUCLEOTIDE SEQUENCE [LARGE SCALE GENOMIC DNA]</scope>
    <source>
        <strain evidence="4 5">G1</strain>
    </source>
</reference>
<gene>
    <name evidence="4" type="ORF">LY90DRAFT_288012</name>
</gene>
<dbReference type="EMBL" id="MCOG01000093">
    <property type="protein sequence ID" value="ORY52219.1"/>
    <property type="molecule type" value="Genomic_DNA"/>
</dbReference>
<dbReference type="PANTHER" id="PTHR24198">
    <property type="entry name" value="ANKYRIN REPEAT AND PROTEIN KINASE DOMAIN-CONTAINING PROTEIN"/>
    <property type="match status" value="1"/>
</dbReference>
<evidence type="ECO:0000256" key="1">
    <source>
        <dbReference type="ARBA" id="ARBA00022737"/>
    </source>
</evidence>
<feature type="repeat" description="ANK" evidence="3">
    <location>
        <begin position="642"/>
        <end position="674"/>
    </location>
</feature>